<dbReference type="Proteomes" id="UP000028839">
    <property type="component" value="Unassembled WGS sequence"/>
</dbReference>
<dbReference type="GO" id="GO:0016020">
    <property type="term" value="C:membrane"/>
    <property type="evidence" value="ECO:0007669"/>
    <property type="project" value="GOC"/>
</dbReference>
<proteinExistence type="predicted"/>
<comment type="caution">
    <text evidence="2">The sequence shown here is derived from an EMBL/GenBank/DDBJ whole genome shotgun (WGS) entry which is preliminary data.</text>
</comment>
<dbReference type="GO" id="GO:0006506">
    <property type="term" value="P:GPI anchor biosynthetic process"/>
    <property type="evidence" value="ECO:0007669"/>
    <property type="project" value="TreeGrafter"/>
</dbReference>
<evidence type="ECO:0000259" key="1">
    <source>
        <dbReference type="Pfam" id="PF03372"/>
    </source>
</evidence>
<keyword evidence="2" id="KW-0378">Hydrolase</keyword>
<keyword evidence="2" id="KW-0540">Nuclease</keyword>
<dbReference type="GO" id="GO:0004519">
    <property type="term" value="F:endonuclease activity"/>
    <property type="evidence" value="ECO:0007669"/>
    <property type="project" value="UniProtKB-KW"/>
</dbReference>
<accession>A0A0E2YZV6</accession>
<dbReference type="OrthoDB" id="5293344at2"/>
<evidence type="ECO:0000313" key="2">
    <source>
        <dbReference type="EMBL" id="KFI18893.1"/>
    </source>
</evidence>
<dbReference type="EMBL" id="JPGN01000070">
    <property type="protein sequence ID" value="KFI18893.1"/>
    <property type="molecule type" value="Genomic_DNA"/>
</dbReference>
<keyword evidence="2" id="KW-0255">Endonuclease</keyword>
<dbReference type="InterPro" id="IPR005135">
    <property type="entry name" value="Endo/exonuclease/phosphatase"/>
</dbReference>
<name>A0A0E2YZV6_9GAMM</name>
<dbReference type="SUPFAM" id="SSF56219">
    <property type="entry name" value="DNase I-like"/>
    <property type="match status" value="1"/>
</dbReference>
<dbReference type="Pfam" id="PF03372">
    <property type="entry name" value="Exo_endo_phos"/>
    <property type="match status" value="1"/>
</dbReference>
<dbReference type="Gene3D" id="3.60.10.10">
    <property type="entry name" value="Endonuclease/exonuclease/phosphatase"/>
    <property type="match status" value="1"/>
</dbReference>
<dbReference type="HOGENOM" id="CLU_060500_3_0_6"/>
<protein>
    <submittedName>
        <fullName evidence="2">Endonuclease</fullName>
    </submittedName>
</protein>
<feature type="domain" description="Endonuclease/exonuclease/phosphatase" evidence="1">
    <location>
        <begin position="4"/>
        <end position="217"/>
    </location>
</feature>
<dbReference type="InterPro" id="IPR036691">
    <property type="entry name" value="Endo/exonu/phosph_ase_sf"/>
</dbReference>
<dbReference type="PANTHER" id="PTHR14859:SF1">
    <property type="entry name" value="PGAP2-INTERACTING PROTEIN"/>
    <property type="match status" value="1"/>
</dbReference>
<gene>
    <name evidence="2" type="ORF">IB75_11370</name>
</gene>
<organism evidence="2 3">
    <name type="scientific">Nitrosococcus oceani C-27</name>
    <dbReference type="NCBI Taxonomy" id="314279"/>
    <lineage>
        <taxon>Bacteria</taxon>
        <taxon>Pseudomonadati</taxon>
        <taxon>Pseudomonadota</taxon>
        <taxon>Gammaproteobacteria</taxon>
        <taxon>Chromatiales</taxon>
        <taxon>Chromatiaceae</taxon>
        <taxon>Nitrosococcus</taxon>
    </lineage>
</organism>
<evidence type="ECO:0000313" key="3">
    <source>
        <dbReference type="Proteomes" id="UP000028839"/>
    </source>
</evidence>
<sequence>MRFVTYNISSCIGTDRRFDPARTASVIRSLKADVLALQEVEHRSVKGQDLLDYLAHQTGLMAIPGPIFLRRSLRYGNALLTHAELLKIQRHELSIPRREPRGAIDVDLKWQGQKIRVVATHLGLSARERSFQVQQLLGLGLTPDGERTVLMGDFNEWWPWSRSLHRLRGEFGRFSNLPSFPAYYPILTLDRIWLHGYQRLLAMEVETSSLARVASDHLPLKAVVEW</sequence>
<reference evidence="2 3" key="1">
    <citation type="submission" date="2014-07" db="EMBL/GenBank/DDBJ databases">
        <title>Comparative analysis of Nitrosococcus oceani genome inventories of strains from Pacific and Atlantic gyres.</title>
        <authorList>
            <person name="Lim C.K."/>
            <person name="Wang L."/>
            <person name="Sayavedra-Soto L.A."/>
            <person name="Klotz M.G."/>
        </authorList>
    </citation>
    <scope>NUCLEOTIDE SEQUENCE [LARGE SCALE GENOMIC DNA]</scope>
    <source>
        <strain evidence="2 3">C-27</strain>
    </source>
</reference>
<dbReference type="PANTHER" id="PTHR14859">
    <property type="entry name" value="CALCOFLUOR WHITE HYPERSENSITIVE PROTEIN PRECURSOR"/>
    <property type="match status" value="1"/>
</dbReference>
<dbReference type="AlphaFoldDB" id="A0A0E2YZV6"/>
<dbReference type="InterPro" id="IPR051916">
    <property type="entry name" value="GPI-anchor_lipid_remodeler"/>
</dbReference>